<keyword evidence="1" id="KW-1133">Transmembrane helix</keyword>
<name>A0AAU6W0G1_9VIRU</name>
<keyword evidence="1" id="KW-0472">Membrane</keyword>
<feature type="transmembrane region" description="Helical" evidence="1">
    <location>
        <begin position="7"/>
        <end position="29"/>
    </location>
</feature>
<proteinExistence type="predicted"/>
<evidence type="ECO:0000256" key="1">
    <source>
        <dbReference type="SAM" id="Phobius"/>
    </source>
</evidence>
<reference evidence="2" key="1">
    <citation type="journal article" date="2024" name="J. Gen. Virol.">
        <title>Novel phages of Pseudomonas syringae unveil numerous potential auxiliary metabolic genes.</title>
        <authorList>
            <person name="Feltin C."/>
            <person name="Garneau J.R."/>
            <person name="Morris C.E."/>
            <person name="Berard A."/>
            <person name="Torres-Barcelo C."/>
        </authorList>
    </citation>
    <scope>NUCLEOTIDE SEQUENCE</scope>
</reference>
<evidence type="ECO:0000313" key="2">
    <source>
        <dbReference type="EMBL" id="XAI69694.1"/>
    </source>
</evidence>
<dbReference type="EMBL" id="PP179312">
    <property type="protein sequence ID" value="XAI69694.1"/>
    <property type="molecule type" value="Genomic_DNA"/>
</dbReference>
<organism evidence="2">
    <name type="scientific">Pseudomonas phage Arace01</name>
    <dbReference type="NCBI Taxonomy" id="3138526"/>
    <lineage>
        <taxon>Viruses</taxon>
    </lineage>
</organism>
<keyword evidence="1" id="KW-0812">Transmembrane</keyword>
<protein>
    <submittedName>
        <fullName evidence="2">Uncharacterized protein</fullName>
    </submittedName>
</protein>
<accession>A0AAU6W0G1</accession>
<gene>
    <name evidence="2" type="ORF">Arace01_00026</name>
</gene>
<sequence length="31" mass="3287">MKLRYIILGHIIATLLGTAIGAGILYLIFGA</sequence>